<evidence type="ECO:0000313" key="1">
    <source>
        <dbReference type="EMBL" id="CAI4015283.1"/>
    </source>
</evidence>
<dbReference type="AlphaFoldDB" id="A0A9P1GJF9"/>
<dbReference type="EMBL" id="CAMXCT010006523">
    <property type="protein sequence ID" value="CAI4015283.1"/>
    <property type="molecule type" value="Genomic_DNA"/>
</dbReference>
<reference evidence="2" key="2">
    <citation type="submission" date="2024-04" db="EMBL/GenBank/DDBJ databases">
        <authorList>
            <person name="Chen Y."/>
            <person name="Shah S."/>
            <person name="Dougan E. K."/>
            <person name="Thang M."/>
            <person name="Chan C."/>
        </authorList>
    </citation>
    <scope>NUCLEOTIDE SEQUENCE [LARGE SCALE GENOMIC DNA]</scope>
</reference>
<name>A0A9P1GJF9_9DINO</name>
<evidence type="ECO:0000313" key="2">
    <source>
        <dbReference type="EMBL" id="CAL1168658.1"/>
    </source>
</evidence>
<gene>
    <name evidence="1" type="ORF">C1SCF055_LOCUS40120</name>
</gene>
<accession>A0A9P1GJF9</accession>
<keyword evidence="3" id="KW-1185">Reference proteome</keyword>
<proteinExistence type="predicted"/>
<reference evidence="1" key="1">
    <citation type="submission" date="2022-10" db="EMBL/GenBank/DDBJ databases">
        <authorList>
            <person name="Chen Y."/>
            <person name="Dougan E. K."/>
            <person name="Chan C."/>
            <person name="Rhodes N."/>
            <person name="Thang M."/>
        </authorList>
    </citation>
    <scope>NUCLEOTIDE SEQUENCE</scope>
</reference>
<protein>
    <submittedName>
        <fullName evidence="1">Uncharacterized protein</fullName>
    </submittedName>
</protein>
<sequence>MASELLSEAELQTAWNQLSVLRPQLDEECEFQLESCKEVLRFVQFMWKDYKQTAHGVAIAITACVAFRSFASGGSFADTRYVDNLVYDSNAGPLPMLHKIDAQGFPAAMIERKIEESRAALKYLETIITHEGQGRIFVGFHAAYQVIADSLCHLQSYLSTVDLGDGKLQLRHARWN</sequence>
<organism evidence="1">
    <name type="scientific">Cladocopium goreaui</name>
    <dbReference type="NCBI Taxonomy" id="2562237"/>
    <lineage>
        <taxon>Eukaryota</taxon>
        <taxon>Sar</taxon>
        <taxon>Alveolata</taxon>
        <taxon>Dinophyceae</taxon>
        <taxon>Suessiales</taxon>
        <taxon>Symbiodiniaceae</taxon>
        <taxon>Cladocopium</taxon>
    </lineage>
</organism>
<comment type="caution">
    <text evidence="1">The sequence shown here is derived from an EMBL/GenBank/DDBJ whole genome shotgun (WGS) entry which is preliminary data.</text>
</comment>
<evidence type="ECO:0000313" key="3">
    <source>
        <dbReference type="Proteomes" id="UP001152797"/>
    </source>
</evidence>
<dbReference type="EMBL" id="CAMXCT030006523">
    <property type="protein sequence ID" value="CAL4802595.1"/>
    <property type="molecule type" value="Genomic_DNA"/>
</dbReference>
<dbReference type="Proteomes" id="UP001152797">
    <property type="component" value="Unassembled WGS sequence"/>
</dbReference>
<dbReference type="EMBL" id="CAMXCT020006523">
    <property type="protein sequence ID" value="CAL1168658.1"/>
    <property type="molecule type" value="Genomic_DNA"/>
</dbReference>